<sequence length="167" mass="18802">MAAYLIILRFPEDILLEILTNLDSRSLLICRTTCRRLNRIVSDSVLLQYRIELAACGMVDGRQTLDVAEKLRRLRLYNAAWNEVEWTGHTALPHLANYQPPSMASAGALVFHSATTSHNRSLTALQHVSSKLRCIHEQHIVFPVDVGFNSLIDPSQDLLAYAPRPDP</sequence>
<proteinExistence type="predicted"/>
<keyword evidence="2" id="KW-1185">Reference proteome</keyword>
<dbReference type="Proteomes" id="UP000814140">
    <property type="component" value="Unassembled WGS sequence"/>
</dbReference>
<reference evidence="1" key="1">
    <citation type="submission" date="2021-03" db="EMBL/GenBank/DDBJ databases">
        <authorList>
            <consortium name="DOE Joint Genome Institute"/>
            <person name="Ahrendt S."/>
            <person name="Looney B.P."/>
            <person name="Miyauchi S."/>
            <person name="Morin E."/>
            <person name="Drula E."/>
            <person name="Courty P.E."/>
            <person name="Chicoki N."/>
            <person name="Fauchery L."/>
            <person name="Kohler A."/>
            <person name="Kuo A."/>
            <person name="Labutti K."/>
            <person name="Pangilinan J."/>
            <person name="Lipzen A."/>
            <person name="Riley R."/>
            <person name="Andreopoulos W."/>
            <person name="He G."/>
            <person name="Johnson J."/>
            <person name="Barry K.W."/>
            <person name="Grigoriev I.V."/>
            <person name="Nagy L."/>
            <person name="Hibbett D."/>
            <person name="Henrissat B."/>
            <person name="Matheny P.B."/>
            <person name="Labbe J."/>
            <person name="Martin F."/>
        </authorList>
    </citation>
    <scope>NUCLEOTIDE SEQUENCE</scope>
    <source>
        <strain evidence="1">HHB10654</strain>
    </source>
</reference>
<protein>
    <submittedName>
        <fullName evidence="1">Uncharacterized protein</fullName>
    </submittedName>
</protein>
<evidence type="ECO:0000313" key="2">
    <source>
        <dbReference type="Proteomes" id="UP000814140"/>
    </source>
</evidence>
<accession>A0ACB8T710</accession>
<name>A0ACB8T710_9AGAM</name>
<dbReference type="EMBL" id="MU277201">
    <property type="protein sequence ID" value="KAI0063911.1"/>
    <property type="molecule type" value="Genomic_DNA"/>
</dbReference>
<comment type="caution">
    <text evidence="1">The sequence shown here is derived from an EMBL/GenBank/DDBJ whole genome shotgun (WGS) entry which is preliminary data.</text>
</comment>
<organism evidence="1 2">
    <name type="scientific">Artomyces pyxidatus</name>
    <dbReference type="NCBI Taxonomy" id="48021"/>
    <lineage>
        <taxon>Eukaryota</taxon>
        <taxon>Fungi</taxon>
        <taxon>Dikarya</taxon>
        <taxon>Basidiomycota</taxon>
        <taxon>Agaricomycotina</taxon>
        <taxon>Agaricomycetes</taxon>
        <taxon>Russulales</taxon>
        <taxon>Auriscalpiaceae</taxon>
        <taxon>Artomyces</taxon>
    </lineage>
</organism>
<evidence type="ECO:0000313" key="1">
    <source>
        <dbReference type="EMBL" id="KAI0063911.1"/>
    </source>
</evidence>
<gene>
    <name evidence="1" type="ORF">BV25DRAFT_372060</name>
</gene>
<reference evidence="1" key="2">
    <citation type="journal article" date="2022" name="New Phytol.">
        <title>Evolutionary transition to the ectomycorrhizal habit in the genomes of a hyperdiverse lineage of mushroom-forming fungi.</title>
        <authorList>
            <person name="Looney B."/>
            <person name="Miyauchi S."/>
            <person name="Morin E."/>
            <person name="Drula E."/>
            <person name="Courty P.E."/>
            <person name="Kohler A."/>
            <person name="Kuo A."/>
            <person name="LaButti K."/>
            <person name="Pangilinan J."/>
            <person name="Lipzen A."/>
            <person name="Riley R."/>
            <person name="Andreopoulos W."/>
            <person name="He G."/>
            <person name="Johnson J."/>
            <person name="Nolan M."/>
            <person name="Tritt A."/>
            <person name="Barry K.W."/>
            <person name="Grigoriev I.V."/>
            <person name="Nagy L.G."/>
            <person name="Hibbett D."/>
            <person name="Henrissat B."/>
            <person name="Matheny P.B."/>
            <person name="Labbe J."/>
            <person name="Martin F.M."/>
        </authorList>
    </citation>
    <scope>NUCLEOTIDE SEQUENCE</scope>
    <source>
        <strain evidence="1">HHB10654</strain>
    </source>
</reference>